<dbReference type="PANTHER" id="PTHR30586">
    <property type="entry name" value="ELECTRON TRANSPORT COMPLEX PROTEIN RNFE"/>
    <property type="match status" value="1"/>
</dbReference>
<keyword evidence="2" id="KW-0813">Transport</keyword>
<keyword evidence="3 8" id="KW-0812">Transmembrane</keyword>
<feature type="transmembrane region" description="Helical" evidence="8">
    <location>
        <begin position="182"/>
        <end position="204"/>
    </location>
</feature>
<organism evidence="9">
    <name type="scientific">hydrothermal vent metagenome</name>
    <dbReference type="NCBI Taxonomy" id="652676"/>
    <lineage>
        <taxon>unclassified sequences</taxon>
        <taxon>metagenomes</taxon>
        <taxon>ecological metagenomes</taxon>
    </lineage>
</organism>
<evidence type="ECO:0000256" key="8">
    <source>
        <dbReference type="SAM" id="Phobius"/>
    </source>
</evidence>
<reference evidence="9" key="1">
    <citation type="submission" date="2018-06" db="EMBL/GenBank/DDBJ databases">
        <authorList>
            <person name="Zhirakovskaya E."/>
        </authorList>
    </citation>
    <scope>NUCLEOTIDE SEQUENCE</scope>
</reference>
<evidence type="ECO:0000256" key="6">
    <source>
        <dbReference type="ARBA" id="ARBA00022989"/>
    </source>
</evidence>
<feature type="transmembrane region" description="Helical" evidence="8">
    <location>
        <begin position="129"/>
        <end position="150"/>
    </location>
</feature>
<evidence type="ECO:0000256" key="1">
    <source>
        <dbReference type="ARBA" id="ARBA00004127"/>
    </source>
</evidence>
<dbReference type="PANTHER" id="PTHR30586:SF0">
    <property type="entry name" value="ION-TRANSLOCATING OXIDOREDUCTASE COMPLEX SUBUNIT E"/>
    <property type="match status" value="1"/>
</dbReference>
<dbReference type="NCBIfam" id="NF009070">
    <property type="entry name" value="PRK12405.1"/>
    <property type="match status" value="1"/>
</dbReference>
<keyword evidence="5" id="KW-0249">Electron transport</keyword>
<dbReference type="PIRSF" id="PIRSF006102">
    <property type="entry name" value="NQR_DE"/>
    <property type="match status" value="1"/>
</dbReference>
<dbReference type="HAMAP" id="MF_00478">
    <property type="entry name" value="RsxE_RnfE"/>
    <property type="match status" value="1"/>
</dbReference>
<evidence type="ECO:0000256" key="2">
    <source>
        <dbReference type="ARBA" id="ARBA00022448"/>
    </source>
</evidence>
<sequence length="237" mass="25299">MANSSYNELTYNGLWKNNVALVQILGLCPLLAVTTTTVNGIGLGIATTLTLVLSNITVSLIRNSVRPEIRIPVFVLIIASFVTAIELAMNAYFYDLYKILGIFIPLIVTNCAILGRAEAFASRNAVVPSFIDGLMMGIGFSVILVLLGAIRELLGQGTLFAHAHLMFGETAEWMTITVIDDYNGFLLAVLPPGAFIGLGLLIALKNVMDQRAQKKAAQATITAPVEINTDSAVAAKG</sequence>
<dbReference type="GO" id="GO:0012505">
    <property type="term" value="C:endomembrane system"/>
    <property type="evidence" value="ECO:0007669"/>
    <property type="project" value="UniProtKB-SubCell"/>
</dbReference>
<keyword evidence="4" id="KW-1278">Translocase</keyword>
<name>A0A3B0ZCF9_9ZZZZ</name>
<dbReference type="Pfam" id="PF02508">
    <property type="entry name" value="Rnf-Nqr"/>
    <property type="match status" value="1"/>
</dbReference>
<dbReference type="GO" id="GO:0005886">
    <property type="term" value="C:plasma membrane"/>
    <property type="evidence" value="ECO:0007669"/>
    <property type="project" value="TreeGrafter"/>
</dbReference>
<dbReference type="NCBIfam" id="TIGR01948">
    <property type="entry name" value="rnfE"/>
    <property type="match status" value="1"/>
</dbReference>
<dbReference type="InterPro" id="IPR010968">
    <property type="entry name" value="RnfE"/>
</dbReference>
<feature type="transmembrane region" description="Helical" evidence="8">
    <location>
        <begin position="99"/>
        <end position="117"/>
    </location>
</feature>
<dbReference type="EMBL" id="UOFQ01000127">
    <property type="protein sequence ID" value="VAW89251.1"/>
    <property type="molecule type" value="Genomic_DNA"/>
</dbReference>
<evidence type="ECO:0000256" key="7">
    <source>
        <dbReference type="ARBA" id="ARBA00023136"/>
    </source>
</evidence>
<evidence type="ECO:0000256" key="3">
    <source>
        <dbReference type="ARBA" id="ARBA00022692"/>
    </source>
</evidence>
<comment type="subcellular location">
    <subcellularLocation>
        <location evidence="1">Endomembrane system</location>
        <topology evidence="1">Multi-pass membrane protein</topology>
    </subcellularLocation>
</comment>
<protein>
    <submittedName>
        <fullName evidence="9">Electron transport complex protein RnfE</fullName>
    </submittedName>
</protein>
<dbReference type="GO" id="GO:0022900">
    <property type="term" value="P:electron transport chain"/>
    <property type="evidence" value="ECO:0007669"/>
    <property type="project" value="InterPro"/>
</dbReference>
<dbReference type="InterPro" id="IPR003667">
    <property type="entry name" value="NqrDE/RnfAE"/>
</dbReference>
<gene>
    <name evidence="9" type="ORF">MNBD_GAMMA17-714</name>
</gene>
<keyword evidence="7 8" id="KW-0472">Membrane</keyword>
<proteinExistence type="inferred from homology"/>
<keyword evidence="6 8" id="KW-1133">Transmembrane helix</keyword>
<accession>A0A3B0ZCF9</accession>
<evidence type="ECO:0000313" key="9">
    <source>
        <dbReference type="EMBL" id="VAW89251.1"/>
    </source>
</evidence>
<evidence type="ECO:0000256" key="5">
    <source>
        <dbReference type="ARBA" id="ARBA00022982"/>
    </source>
</evidence>
<feature type="transmembrane region" description="Helical" evidence="8">
    <location>
        <begin position="73"/>
        <end position="93"/>
    </location>
</feature>
<evidence type="ECO:0000256" key="4">
    <source>
        <dbReference type="ARBA" id="ARBA00022967"/>
    </source>
</evidence>
<feature type="transmembrane region" description="Helical" evidence="8">
    <location>
        <begin position="20"/>
        <end position="53"/>
    </location>
</feature>
<dbReference type="AlphaFoldDB" id="A0A3B0ZCF9"/>